<comment type="similarity">
    <text evidence="1">Belongs to the LysR transcriptional regulatory family.</text>
</comment>
<dbReference type="PANTHER" id="PTHR30419:SF30">
    <property type="entry name" value="LYSR FAMILY TRANSCRIPTIONAL REGULATOR"/>
    <property type="match status" value="1"/>
</dbReference>
<keyword evidence="4" id="KW-0804">Transcription</keyword>
<evidence type="ECO:0000256" key="4">
    <source>
        <dbReference type="ARBA" id="ARBA00023163"/>
    </source>
</evidence>
<organism evidence="6 7">
    <name type="scientific">Companilactobacillus mishanensis</name>
    <dbReference type="NCBI Taxonomy" id="2486008"/>
    <lineage>
        <taxon>Bacteria</taxon>
        <taxon>Bacillati</taxon>
        <taxon>Bacillota</taxon>
        <taxon>Bacilli</taxon>
        <taxon>Lactobacillales</taxon>
        <taxon>Lactobacillaceae</taxon>
        <taxon>Companilactobacillus</taxon>
    </lineage>
</organism>
<evidence type="ECO:0000256" key="2">
    <source>
        <dbReference type="ARBA" id="ARBA00023015"/>
    </source>
</evidence>
<evidence type="ECO:0000313" key="7">
    <source>
        <dbReference type="Proteomes" id="UP000380386"/>
    </source>
</evidence>
<protein>
    <submittedName>
        <fullName evidence="6">LysR family transcriptional regulator</fullName>
    </submittedName>
</protein>
<name>A0A5P0ZFK1_9LACO</name>
<dbReference type="Pfam" id="PF03466">
    <property type="entry name" value="LysR_substrate"/>
    <property type="match status" value="1"/>
</dbReference>
<dbReference type="PANTHER" id="PTHR30419">
    <property type="entry name" value="HTH-TYPE TRANSCRIPTIONAL REGULATOR YBHD"/>
    <property type="match status" value="1"/>
</dbReference>
<dbReference type="Pfam" id="PF00126">
    <property type="entry name" value="HTH_1"/>
    <property type="match status" value="1"/>
</dbReference>
<feature type="domain" description="HTH lysR-type" evidence="5">
    <location>
        <begin position="1"/>
        <end position="59"/>
    </location>
</feature>
<proteinExistence type="inferred from homology"/>
<evidence type="ECO:0000256" key="1">
    <source>
        <dbReference type="ARBA" id="ARBA00009437"/>
    </source>
</evidence>
<gene>
    <name evidence="6" type="ORF">FHL02_02190</name>
</gene>
<dbReference type="EMBL" id="VDFM01000002">
    <property type="protein sequence ID" value="MQS51823.1"/>
    <property type="molecule type" value="Genomic_DNA"/>
</dbReference>
<dbReference type="InterPro" id="IPR050950">
    <property type="entry name" value="HTH-type_LysR_regulators"/>
</dbReference>
<dbReference type="InterPro" id="IPR036390">
    <property type="entry name" value="WH_DNA-bd_sf"/>
</dbReference>
<dbReference type="InterPro" id="IPR005119">
    <property type="entry name" value="LysR_subst-bd"/>
</dbReference>
<dbReference type="SUPFAM" id="SSF53850">
    <property type="entry name" value="Periplasmic binding protein-like II"/>
    <property type="match status" value="1"/>
</dbReference>
<dbReference type="PROSITE" id="PS50931">
    <property type="entry name" value="HTH_LYSR"/>
    <property type="match status" value="1"/>
</dbReference>
<comment type="caution">
    <text evidence="6">The sequence shown here is derived from an EMBL/GenBank/DDBJ whole genome shotgun (WGS) entry which is preliminary data.</text>
</comment>
<dbReference type="CDD" id="cd05466">
    <property type="entry name" value="PBP2_LTTR_substrate"/>
    <property type="match status" value="1"/>
</dbReference>
<evidence type="ECO:0000259" key="5">
    <source>
        <dbReference type="PROSITE" id="PS50931"/>
    </source>
</evidence>
<keyword evidence="2" id="KW-0805">Transcription regulation</keyword>
<keyword evidence="3" id="KW-0238">DNA-binding</keyword>
<dbReference type="Gene3D" id="3.40.190.290">
    <property type="match status" value="1"/>
</dbReference>
<evidence type="ECO:0000256" key="3">
    <source>
        <dbReference type="ARBA" id="ARBA00023125"/>
    </source>
</evidence>
<evidence type="ECO:0000313" key="6">
    <source>
        <dbReference type="EMBL" id="MQS51823.1"/>
    </source>
</evidence>
<sequence length="306" mass="35010">MKNDKLMKFLEAISKYGSISKAANSLYVTQPYISQTVHEYEKKFGVSLVNRDVKPLQLSYAGTIMLNYLRQQENEYSSLKTQMASLAKYAHGEIVIATNQPLGRIFFPKIMPAFIEEYPDIRTRLLEMPTYQAEKSLINGEINFFIGMPIYNKKLIYKKLSETPIYILVPKSSKLFDPSRNYPPEFPYALESIQNEKFIKIRGDSRYQEMLDHFLIDNGISINITTEVANMDIAAQLADQQIGCTFIVSQVLQQNLIRPNAHLNVYRMPTNLLGTDVGISYKKSANVIAPVKLLDELTQKYLNPIL</sequence>
<dbReference type="Proteomes" id="UP000380386">
    <property type="component" value="Unassembled WGS sequence"/>
</dbReference>
<dbReference type="GO" id="GO:0005829">
    <property type="term" value="C:cytosol"/>
    <property type="evidence" value="ECO:0007669"/>
    <property type="project" value="TreeGrafter"/>
</dbReference>
<dbReference type="AlphaFoldDB" id="A0A5P0ZFK1"/>
<dbReference type="SUPFAM" id="SSF46785">
    <property type="entry name" value="Winged helix' DNA-binding domain"/>
    <property type="match status" value="1"/>
</dbReference>
<dbReference type="GO" id="GO:0003700">
    <property type="term" value="F:DNA-binding transcription factor activity"/>
    <property type="evidence" value="ECO:0007669"/>
    <property type="project" value="InterPro"/>
</dbReference>
<dbReference type="InterPro" id="IPR000847">
    <property type="entry name" value="LysR_HTH_N"/>
</dbReference>
<dbReference type="OrthoDB" id="9803735at2"/>
<dbReference type="InterPro" id="IPR036388">
    <property type="entry name" value="WH-like_DNA-bd_sf"/>
</dbReference>
<dbReference type="GO" id="GO:0003677">
    <property type="term" value="F:DNA binding"/>
    <property type="evidence" value="ECO:0007669"/>
    <property type="project" value="UniProtKB-KW"/>
</dbReference>
<dbReference type="RefSeq" id="WP_153382003.1">
    <property type="nucleotide sequence ID" value="NZ_VDFM01000002.1"/>
</dbReference>
<dbReference type="Gene3D" id="1.10.10.10">
    <property type="entry name" value="Winged helix-like DNA-binding domain superfamily/Winged helix DNA-binding domain"/>
    <property type="match status" value="1"/>
</dbReference>
<accession>A0A5P0ZFK1</accession>
<reference evidence="6 7" key="1">
    <citation type="journal article" date="2019" name="Syst. Appl. Microbiol.">
        <title>Polyphasic characterization of two novel Lactobacillus spp. isolated from blown salami packages: Description of Lactobacillus halodurans sp. nov. and Lactobacillus salsicarnum sp. nov.</title>
        <authorList>
            <person name="Schuster J.A."/>
            <person name="Klingl A."/>
            <person name="Vogel R.F."/>
            <person name="Ehrmann M.A."/>
        </authorList>
    </citation>
    <scope>NUCLEOTIDE SEQUENCE [LARGE SCALE GENOMIC DNA]</scope>
    <source>
        <strain evidence="6 7">TMW 1.2118</strain>
    </source>
</reference>